<dbReference type="PANTHER" id="PTHR31912">
    <property type="entry name" value="IP13529P"/>
    <property type="match status" value="1"/>
</dbReference>
<evidence type="ECO:0000313" key="1">
    <source>
        <dbReference type="EMBL" id="KAJ1519805.1"/>
    </source>
</evidence>
<sequence>MDVEKSASAMCDQTFHKLETKTHQENYFKQSLNVTDVKRYHLGRVFIRSRKGPVMKTKIIEQELMLVPLDETIDKLINHPDYKYFVENVSSGAGSTSLDSYMKGQFAKKNKVLQNHPDALRFVLYYDDLEVCAPLKSRAGKHKIGAFYVYLDNIPPKFRGSLKVICLLGLVNANFIKGKFYGMDAALEVIVGHLRKFETGVTLKSGVKVYGTVIATIGDNLGQHVLGGFKEGFTAHRCCRVCVATYDEDMKTMTGEDENLLRTKRQVQEVQTHRGKNEKASTKYGLNRESCLNNLESFHVVENMPPDILHDLLEGSLCLTIKKMLRYYLYDDKGGNPFTLDWLNQAIQNFDFDYAEIKDKPSLLQEDTIKDQTSLTLHQSGAQLWTLATVLPLILSPHITEGDHWENFLDALEITRIAFTLDFPQWLVSYFRDLIEKYLSTYIKLYGPLIPKQHFLVHYPTLILRLGSFVNYNCMRCEAKHKYFKKLTAYYAAFRNITFFLAHRDQLHQAYEWSKSPSKETKSGRRSTVSLKCADYGHLLKTASGEVIETSWLELNGITYKPGRCYIVVGFEDYLPVFFLVKHVIVYPEVAFVCQKFLTTCRHVSAACFLVSPSDELKIVRPQDMLSHTAFHAHSYQDKDPRGVERDPCKNCECSAYEYEASSQRAACSYCECPAPAHLAVLDGL</sequence>
<dbReference type="PANTHER" id="PTHR31912:SF36">
    <property type="entry name" value="C2H2-TYPE DOMAIN-CONTAINING PROTEIN"/>
    <property type="match status" value="1"/>
</dbReference>
<organism evidence="1 2">
    <name type="scientific">Megalurothrips usitatus</name>
    <name type="common">bean blossom thrips</name>
    <dbReference type="NCBI Taxonomy" id="439358"/>
    <lineage>
        <taxon>Eukaryota</taxon>
        <taxon>Metazoa</taxon>
        <taxon>Ecdysozoa</taxon>
        <taxon>Arthropoda</taxon>
        <taxon>Hexapoda</taxon>
        <taxon>Insecta</taxon>
        <taxon>Pterygota</taxon>
        <taxon>Neoptera</taxon>
        <taxon>Paraneoptera</taxon>
        <taxon>Thysanoptera</taxon>
        <taxon>Terebrantia</taxon>
        <taxon>Thripoidea</taxon>
        <taxon>Thripidae</taxon>
        <taxon>Megalurothrips</taxon>
    </lineage>
</organism>
<gene>
    <name evidence="1" type="ORF">ONE63_005058</name>
</gene>
<evidence type="ECO:0008006" key="3">
    <source>
        <dbReference type="Google" id="ProtNLM"/>
    </source>
</evidence>
<reference evidence="1" key="1">
    <citation type="submission" date="2022-12" db="EMBL/GenBank/DDBJ databases">
        <title>Chromosome-level genome assembly of the bean flower thrips Megalurothrips usitatus.</title>
        <authorList>
            <person name="Ma L."/>
            <person name="Liu Q."/>
            <person name="Li H."/>
            <person name="Cai W."/>
        </authorList>
    </citation>
    <scope>NUCLEOTIDE SEQUENCE</scope>
    <source>
        <strain evidence="1">Cailab_2022a</strain>
    </source>
</reference>
<protein>
    <recommendedName>
        <fullName evidence="3">Transposase domain-containing protein</fullName>
    </recommendedName>
</protein>
<evidence type="ECO:0000313" key="2">
    <source>
        <dbReference type="Proteomes" id="UP001075354"/>
    </source>
</evidence>
<dbReference type="Proteomes" id="UP001075354">
    <property type="component" value="Chromosome 16"/>
</dbReference>
<dbReference type="EMBL" id="JAPTSV010000016">
    <property type="protein sequence ID" value="KAJ1519805.1"/>
    <property type="molecule type" value="Genomic_DNA"/>
</dbReference>
<name>A0AAV7X1M9_9NEOP</name>
<proteinExistence type="predicted"/>
<comment type="caution">
    <text evidence="1">The sequence shown here is derived from an EMBL/GenBank/DDBJ whole genome shotgun (WGS) entry which is preliminary data.</text>
</comment>
<accession>A0AAV7X1M9</accession>
<dbReference type="AlphaFoldDB" id="A0AAV7X1M9"/>
<keyword evidence="2" id="KW-1185">Reference proteome</keyword>